<dbReference type="InterPro" id="IPR051784">
    <property type="entry name" value="Nod_factor_ABC_transporter"/>
</dbReference>
<dbReference type="GO" id="GO:0140359">
    <property type="term" value="F:ABC-type transporter activity"/>
    <property type="evidence" value="ECO:0007669"/>
    <property type="project" value="InterPro"/>
</dbReference>
<comment type="subcellular location">
    <subcellularLocation>
        <location evidence="6">Cell membrane</location>
        <topology evidence="6">Multi-pass membrane protein</topology>
    </subcellularLocation>
    <subcellularLocation>
        <location evidence="1">Membrane</location>
        <topology evidence="1">Multi-pass membrane protein</topology>
    </subcellularLocation>
</comment>
<feature type="transmembrane region" description="Helical" evidence="6">
    <location>
        <begin position="235"/>
        <end position="257"/>
    </location>
</feature>
<dbReference type="Proteomes" id="UP000249915">
    <property type="component" value="Unassembled WGS sequence"/>
</dbReference>
<evidence type="ECO:0000256" key="3">
    <source>
        <dbReference type="ARBA" id="ARBA00022989"/>
    </source>
</evidence>
<evidence type="ECO:0000256" key="6">
    <source>
        <dbReference type="RuleBase" id="RU361157"/>
    </source>
</evidence>
<name>A0A2V4AQS1_9PSEU</name>
<dbReference type="GO" id="GO:0043190">
    <property type="term" value="C:ATP-binding cassette (ABC) transporter complex"/>
    <property type="evidence" value="ECO:0007669"/>
    <property type="project" value="InterPro"/>
</dbReference>
<dbReference type="PANTHER" id="PTHR43229">
    <property type="entry name" value="NODULATION PROTEIN J"/>
    <property type="match status" value="1"/>
</dbReference>
<evidence type="ECO:0000256" key="4">
    <source>
        <dbReference type="ARBA" id="ARBA00023136"/>
    </source>
</evidence>
<comment type="caution">
    <text evidence="8">The sequence shown here is derived from an EMBL/GenBank/DDBJ whole genome shotgun (WGS) entry which is preliminary data.</text>
</comment>
<sequence>MNTPVTRAGEARWALSNAGALVGRSLRHITRSPEQLMLMLFLPTMLLLMFRYLFGGAIATGGMSYVNYVIAGNIAVSVTFNATATSVAVAGDMLEGIVERFRSMPVSSPAVLVGHVAASLARNLVSIAVMVGVGLLAGFRPVAGPGQWLAALGLLVLFTLGVSWIAVLLGVLAKTVEGASGLSMPLVFVPYVSSAFVPPGTMPEALRVIAENQPVTPMVDAVRALFLDQPVGDSAWLAVAWWGGLTLVAVPLAGVLFRRRSAPGSR</sequence>
<gene>
    <name evidence="8" type="ORF">BAY60_20455</name>
</gene>
<dbReference type="PIRSF" id="PIRSF006648">
    <property type="entry name" value="DrrB"/>
    <property type="match status" value="1"/>
</dbReference>
<keyword evidence="9" id="KW-1185">Reference proteome</keyword>
<organism evidence="8 9">
    <name type="scientific">Prauserella muralis</name>
    <dbReference type="NCBI Taxonomy" id="588067"/>
    <lineage>
        <taxon>Bacteria</taxon>
        <taxon>Bacillati</taxon>
        <taxon>Actinomycetota</taxon>
        <taxon>Actinomycetes</taxon>
        <taxon>Pseudonocardiales</taxon>
        <taxon>Pseudonocardiaceae</taxon>
        <taxon>Prauserella</taxon>
    </lineage>
</organism>
<dbReference type="Pfam" id="PF01061">
    <property type="entry name" value="ABC2_membrane"/>
    <property type="match status" value="1"/>
</dbReference>
<feature type="transmembrane region" description="Helical" evidence="6">
    <location>
        <begin position="66"/>
        <end position="90"/>
    </location>
</feature>
<evidence type="ECO:0000259" key="7">
    <source>
        <dbReference type="PROSITE" id="PS51012"/>
    </source>
</evidence>
<feature type="transmembrane region" description="Helical" evidence="6">
    <location>
        <begin position="148"/>
        <end position="172"/>
    </location>
</feature>
<proteinExistence type="inferred from homology"/>
<dbReference type="InterPro" id="IPR013525">
    <property type="entry name" value="ABC2_TM"/>
</dbReference>
<dbReference type="InterPro" id="IPR000412">
    <property type="entry name" value="ABC_2_transport"/>
</dbReference>
<dbReference type="PROSITE" id="PS51012">
    <property type="entry name" value="ABC_TM2"/>
    <property type="match status" value="1"/>
</dbReference>
<feature type="transmembrane region" description="Helical" evidence="6">
    <location>
        <begin position="111"/>
        <end position="136"/>
    </location>
</feature>
<keyword evidence="5" id="KW-0046">Antibiotic resistance</keyword>
<keyword evidence="4 6" id="KW-0472">Membrane</keyword>
<protein>
    <recommendedName>
        <fullName evidence="6">Transport permease protein</fullName>
    </recommendedName>
</protein>
<evidence type="ECO:0000313" key="8">
    <source>
        <dbReference type="EMBL" id="PXY22903.1"/>
    </source>
</evidence>
<keyword evidence="3 6" id="KW-1133">Transmembrane helix</keyword>
<reference evidence="8 9" key="1">
    <citation type="submission" date="2016-07" db="EMBL/GenBank/DDBJ databases">
        <title>Draft genome sequence of Prauserella muralis DSM 45305, isolated from a mould-covered wall in an indoor environment.</title>
        <authorList>
            <person name="Ruckert C."/>
            <person name="Albersmeier A."/>
            <person name="Jiang C.-L."/>
            <person name="Jiang Y."/>
            <person name="Kalinowski J."/>
            <person name="Schneider O."/>
            <person name="Winkler A."/>
            <person name="Zotchev S.B."/>
        </authorList>
    </citation>
    <scope>NUCLEOTIDE SEQUENCE [LARGE SCALE GENOMIC DNA]</scope>
    <source>
        <strain evidence="8 9">DSM 45305</strain>
    </source>
</reference>
<accession>A0A2V4AQS1</accession>
<dbReference type="InterPro" id="IPR047817">
    <property type="entry name" value="ABC2_TM_bact-type"/>
</dbReference>
<dbReference type="PANTHER" id="PTHR43229:SF2">
    <property type="entry name" value="NODULATION PROTEIN J"/>
    <property type="match status" value="1"/>
</dbReference>
<keyword evidence="6" id="KW-0813">Transport</keyword>
<keyword evidence="2 6" id="KW-0812">Transmembrane</keyword>
<evidence type="ECO:0000313" key="9">
    <source>
        <dbReference type="Proteomes" id="UP000249915"/>
    </source>
</evidence>
<evidence type="ECO:0000256" key="2">
    <source>
        <dbReference type="ARBA" id="ARBA00022692"/>
    </source>
</evidence>
<feature type="transmembrane region" description="Helical" evidence="6">
    <location>
        <begin position="179"/>
        <end position="197"/>
    </location>
</feature>
<dbReference type="AlphaFoldDB" id="A0A2V4AQS1"/>
<feature type="transmembrane region" description="Helical" evidence="6">
    <location>
        <begin position="36"/>
        <end position="54"/>
    </location>
</feature>
<dbReference type="EMBL" id="MASW01000005">
    <property type="protein sequence ID" value="PXY22903.1"/>
    <property type="molecule type" value="Genomic_DNA"/>
</dbReference>
<comment type="similarity">
    <text evidence="6">Belongs to the ABC-2 integral membrane protein family.</text>
</comment>
<feature type="domain" description="ABC transmembrane type-2" evidence="7">
    <location>
        <begin position="34"/>
        <end position="260"/>
    </location>
</feature>
<keyword evidence="6" id="KW-1003">Cell membrane</keyword>
<evidence type="ECO:0000256" key="1">
    <source>
        <dbReference type="ARBA" id="ARBA00004141"/>
    </source>
</evidence>
<evidence type="ECO:0000256" key="5">
    <source>
        <dbReference type="ARBA" id="ARBA00023251"/>
    </source>
</evidence>
<dbReference type="GO" id="GO:0046677">
    <property type="term" value="P:response to antibiotic"/>
    <property type="evidence" value="ECO:0007669"/>
    <property type="project" value="UniProtKB-KW"/>
</dbReference>